<comment type="caution">
    <text evidence="2">The sequence shown here is derived from an EMBL/GenBank/DDBJ whole genome shotgun (WGS) entry which is preliminary data.</text>
</comment>
<evidence type="ECO:0000313" key="2">
    <source>
        <dbReference type="EMBL" id="RLM73202.1"/>
    </source>
</evidence>
<accession>A0A3L6Q3I5</accession>
<dbReference type="AlphaFoldDB" id="A0A3L6Q3I5"/>
<dbReference type="EMBL" id="PQIB02000013">
    <property type="protein sequence ID" value="RLM73202.1"/>
    <property type="molecule type" value="Genomic_DNA"/>
</dbReference>
<dbReference type="Proteomes" id="UP000275267">
    <property type="component" value="Unassembled WGS sequence"/>
</dbReference>
<organism evidence="2 3">
    <name type="scientific">Panicum miliaceum</name>
    <name type="common">Proso millet</name>
    <name type="synonym">Broomcorn millet</name>
    <dbReference type="NCBI Taxonomy" id="4540"/>
    <lineage>
        <taxon>Eukaryota</taxon>
        <taxon>Viridiplantae</taxon>
        <taxon>Streptophyta</taxon>
        <taxon>Embryophyta</taxon>
        <taxon>Tracheophyta</taxon>
        <taxon>Spermatophyta</taxon>
        <taxon>Magnoliopsida</taxon>
        <taxon>Liliopsida</taxon>
        <taxon>Poales</taxon>
        <taxon>Poaceae</taxon>
        <taxon>PACMAD clade</taxon>
        <taxon>Panicoideae</taxon>
        <taxon>Panicodae</taxon>
        <taxon>Paniceae</taxon>
        <taxon>Panicinae</taxon>
        <taxon>Panicum</taxon>
        <taxon>Panicum sect. Panicum</taxon>
    </lineage>
</organism>
<sequence>MPPLLHLRRADPRRRGAARGDAGHGPARIRGGVRGCVRRSCADPRRRRAARGAARGGPTRIRIGGVRGACAEPRQRCAARGGRASAVLRGAATTAYGAERRQAGGGVRACSGGVQAGSGSMVATKRGSQMRGCWLPSTSLDPNLRDTLVNGVRLVGTDSVITVRASKLLVRLSLTTEIVKGYISCIGITGADQIVRNLVI</sequence>
<proteinExistence type="predicted"/>
<evidence type="ECO:0000256" key="1">
    <source>
        <dbReference type="SAM" id="MobiDB-lite"/>
    </source>
</evidence>
<feature type="region of interest" description="Disordered" evidence="1">
    <location>
        <begin position="1"/>
        <end position="29"/>
    </location>
</feature>
<name>A0A3L6Q3I5_PANMI</name>
<gene>
    <name evidence="2" type="ORF">C2845_PM15G25640</name>
</gene>
<protein>
    <submittedName>
        <fullName evidence="2">Uncharacterized protein</fullName>
    </submittedName>
</protein>
<reference evidence="3" key="1">
    <citation type="journal article" date="2019" name="Nat. Commun.">
        <title>The genome of broomcorn millet.</title>
        <authorList>
            <person name="Zou C."/>
            <person name="Miki D."/>
            <person name="Li D."/>
            <person name="Tang Q."/>
            <person name="Xiao L."/>
            <person name="Rajput S."/>
            <person name="Deng P."/>
            <person name="Jia W."/>
            <person name="Huang R."/>
            <person name="Zhang M."/>
            <person name="Sun Y."/>
            <person name="Hu J."/>
            <person name="Fu X."/>
            <person name="Schnable P.S."/>
            <person name="Li F."/>
            <person name="Zhang H."/>
            <person name="Feng B."/>
            <person name="Zhu X."/>
            <person name="Liu R."/>
            <person name="Schnable J.C."/>
            <person name="Zhu J.-K."/>
            <person name="Zhang H."/>
        </authorList>
    </citation>
    <scope>NUCLEOTIDE SEQUENCE [LARGE SCALE GENOMIC DNA]</scope>
</reference>
<evidence type="ECO:0000313" key="3">
    <source>
        <dbReference type="Proteomes" id="UP000275267"/>
    </source>
</evidence>
<keyword evidence="3" id="KW-1185">Reference proteome</keyword>